<protein>
    <submittedName>
        <fullName evidence="3">Protein-disulfide isomerase</fullName>
    </submittedName>
</protein>
<dbReference type="CDD" id="cd03023">
    <property type="entry name" value="DsbA_Com1_like"/>
    <property type="match status" value="1"/>
</dbReference>
<dbReference type="Pfam" id="PF18312">
    <property type="entry name" value="ScsC_N"/>
    <property type="match status" value="1"/>
</dbReference>
<dbReference type="PROSITE" id="PS51352">
    <property type="entry name" value="THIOREDOXIN_2"/>
    <property type="match status" value="1"/>
</dbReference>
<feature type="signal peptide" evidence="1">
    <location>
        <begin position="1"/>
        <end position="20"/>
    </location>
</feature>
<evidence type="ECO:0000256" key="1">
    <source>
        <dbReference type="SAM" id="SignalP"/>
    </source>
</evidence>
<dbReference type="InterPro" id="IPR051470">
    <property type="entry name" value="Thiol:disulfide_interchange"/>
</dbReference>
<dbReference type="InterPro" id="IPR013766">
    <property type="entry name" value="Thioredoxin_domain"/>
</dbReference>
<dbReference type="PANTHER" id="PTHR35272">
    <property type="entry name" value="THIOL:DISULFIDE INTERCHANGE PROTEIN DSBC-RELATED"/>
    <property type="match status" value="1"/>
</dbReference>
<accession>A0A1I1E9L6</accession>
<dbReference type="InterPro" id="IPR001853">
    <property type="entry name" value="DSBA-like_thioredoxin_dom"/>
</dbReference>
<dbReference type="GO" id="GO:0016853">
    <property type="term" value="F:isomerase activity"/>
    <property type="evidence" value="ECO:0007669"/>
    <property type="project" value="UniProtKB-KW"/>
</dbReference>
<dbReference type="OrthoDB" id="9780147at2"/>
<feature type="domain" description="Thioredoxin" evidence="2">
    <location>
        <begin position="10"/>
        <end position="247"/>
    </location>
</feature>
<keyword evidence="3" id="KW-0413">Isomerase</keyword>
<dbReference type="Gene3D" id="3.40.30.10">
    <property type="entry name" value="Glutaredoxin"/>
    <property type="match status" value="1"/>
</dbReference>
<dbReference type="GO" id="GO:0016491">
    <property type="term" value="F:oxidoreductase activity"/>
    <property type="evidence" value="ECO:0007669"/>
    <property type="project" value="InterPro"/>
</dbReference>
<dbReference type="InterPro" id="IPR041205">
    <property type="entry name" value="ScsC_N"/>
</dbReference>
<dbReference type="PANTHER" id="PTHR35272:SF3">
    <property type="entry name" value="THIOL:DISULFIDE INTERCHANGE PROTEIN DSBC"/>
    <property type="match status" value="1"/>
</dbReference>
<dbReference type="InterPro" id="IPR036249">
    <property type="entry name" value="Thioredoxin-like_sf"/>
</dbReference>
<name>A0A1I1E9L6_9RHOB</name>
<dbReference type="AlphaFoldDB" id="A0A1I1E9L6"/>
<organism evidence="3 4">
    <name type="scientific">Tropicimonas isoalkanivorans</name>
    <dbReference type="NCBI Taxonomy" id="441112"/>
    <lineage>
        <taxon>Bacteria</taxon>
        <taxon>Pseudomonadati</taxon>
        <taxon>Pseudomonadota</taxon>
        <taxon>Alphaproteobacteria</taxon>
        <taxon>Rhodobacterales</taxon>
        <taxon>Roseobacteraceae</taxon>
        <taxon>Tropicimonas</taxon>
    </lineage>
</organism>
<dbReference type="SUPFAM" id="SSF52833">
    <property type="entry name" value="Thioredoxin-like"/>
    <property type="match status" value="1"/>
</dbReference>
<dbReference type="Proteomes" id="UP000198728">
    <property type="component" value="Unassembled WGS sequence"/>
</dbReference>
<feature type="chain" id="PRO_5011732830" evidence="1">
    <location>
        <begin position="21"/>
        <end position="250"/>
    </location>
</feature>
<reference evidence="3 4" key="1">
    <citation type="submission" date="2016-10" db="EMBL/GenBank/DDBJ databases">
        <authorList>
            <person name="de Groot N.N."/>
        </authorList>
    </citation>
    <scope>NUCLEOTIDE SEQUENCE [LARGE SCALE GENOMIC DNA]</scope>
    <source>
        <strain evidence="3 4">DSM 19548</strain>
    </source>
</reference>
<dbReference type="RefSeq" id="WP_093359407.1">
    <property type="nucleotide sequence ID" value="NZ_FOLG01000001.1"/>
</dbReference>
<keyword evidence="1" id="KW-0732">Signal</keyword>
<gene>
    <name evidence="3" type="ORF">SAMN04488094_101616</name>
</gene>
<evidence type="ECO:0000259" key="2">
    <source>
        <dbReference type="PROSITE" id="PS51352"/>
    </source>
</evidence>
<dbReference type="STRING" id="441112.SAMN04488094_101616"/>
<evidence type="ECO:0000313" key="4">
    <source>
        <dbReference type="Proteomes" id="UP000198728"/>
    </source>
</evidence>
<dbReference type="EMBL" id="FOLG01000001">
    <property type="protein sequence ID" value="SFB81700.1"/>
    <property type="molecule type" value="Genomic_DNA"/>
</dbReference>
<proteinExistence type="predicted"/>
<evidence type="ECO:0000313" key="3">
    <source>
        <dbReference type="EMBL" id="SFB81700.1"/>
    </source>
</evidence>
<keyword evidence="4" id="KW-1185">Reference proteome</keyword>
<sequence length="250" mass="27310">MKTLPLAAALAFGVALPAAALDMTNLTDSEREAFRAEVRTYLLENPEVLMEAISVLEQRNQEAQADNDVALVQANAADLFDVETDWVGGNPEGDVTIVEFVDYRCGYCRKAYPEVNQLIEDDGEIRLILKEFPILGEQSVLSTRVALATRNAFGDDAYGRMHDALITLRGEVNDESIRSLAADLDLDGDKILAGMSAPEVDAVIAENHALAQRLQISGTPTFVVGDQLLRGYLPYDGMKHVVEQVREADG</sequence>
<dbReference type="Pfam" id="PF01323">
    <property type="entry name" value="DSBA"/>
    <property type="match status" value="1"/>
</dbReference>